<accession>A0A2P7N1B2</accession>
<keyword evidence="3 6" id="KW-0255">Endonuclease</keyword>
<dbReference type="PANTHER" id="PTHR33992">
    <property type="entry name" value="RIBONUCLEASE P PROTEIN COMPONENT"/>
    <property type="match status" value="1"/>
</dbReference>
<dbReference type="HAMAP" id="MF_00227">
    <property type="entry name" value="RNase_P"/>
    <property type="match status" value="1"/>
</dbReference>
<dbReference type="Proteomes" id="UP000243002">
    <property type="component" value="Unassembled WGS sequence"/>
</dbReference>
<protein>
    <recommendedName>
        <fullName evidence="6 7">Ribonuclease P protein component</fullName>
        <shortName evidence="6">RNase P protein</shortName>
        <shortName evidence="6">RNaseP protein</shortName>
        <ecNumber evidence="6 7">3.1.26.5</ecNumber>
    </recommendedName>
    <alternativeName>
        <fullName evidence="6">Protein C5</fullName>
    </alternativeName>
</protein>
<dbReference type="AlphaFoldDB" id="A0A2P7N1B2"/>
<reference evidence="8 9" key="1">
    <citation type="journal article" date="2018" name="Environ. Microbiol.">
        <title>Ecological and genomic features of two widespread freshwater picocyanobacteria.</title>
        <authorList>
            <person name="Cabello-Yeves P.J."/>
            <person name="Picazo A."/>
            <person name="Camacho A."/>
            <person name="Callieri C."/>
            <person name="Rosselli R."/>
            <person name="Roda-Garcia J.J."/>
            <person name="Coutinho F.H."/>
            <person name="Rodriguez-Valera F."/>
        </authorList>
    </citation>
    <scope>NUCLEOTIDE SEQUENCE [LARGE SCALE GENOMIC DNA]</scope>
    <source>
        <strain evidence="8 9">Tous</strain>
    </source>
</reference>
<evidence type="ECO:0000256" key="4">
    <source>
        <dbReference type="ARBA" id="ARBA00022801"/>
    </source>
</evidence>
<comment type="similarity">
    <text evidence="6">Belongs to the RnpA family.</text>
</comment>
<keyword evidence="1 6" id="KW-0819">tRNA processing</keyword>
<dbReference type="PANTHER" id="PTHR33992:SF1">
    <property type="entry name" value="RIBONUCLEASE P PROTEIN COMPONENT"/>
    <property type="match status" value="1"/>
</dbReference>
<evidence type="ECO:0000256" key="2">
    <source>
        <dbReference type="ARBA" id="ARBA00022722"/>
    </source>
</evidence>
<dbReference type="EC" id="3.1.26.5" evidence="6 7"/>
<dbReference type="GO" id="GO:0000049">
    <property type="term" value="F:tRNA binding"/>
    <property type="evidence" value="ECO:0007669"/>
    <property type="project" value="UniProtKB-UniRule"/>
</dbReference>
<keyword evidence="4 6" id="KW-0378">Hydrolase</keyword>
<dbReference type="OrthoDB" id="540358at2"/>
<dbReference type="InterPro" id="IPR014721">
    <property type="entry name" value="Ribsml_uS5_D2-typ_fold_subgr"/>
</dbReference>
<evidence type="ECO:0000256" key="3">
    <source>
        <dbReference type="ARBA" id="ARBA00022759"/>
    </source>
</evidence>
<evidence type="ECO:0000313" key="9">
    <source>
        <dbReference type="Proteomes" id="UP000243002"/>
    </source>
</evidence>
<dbReference type="InterPro" id="IPR000100">
    <property type="entry name" value="RNase_P"/>
</dbReference>
<dbReference type="NCBIfam" id="TIGR00188">
    <property type="entry name" value="rnpA"/>
    <property type="match status" value="1"/>
</dbReference>
<dbReference type="Gene3D" id="3.30.230.10">
    <property type="match status" value="1"/>
</dbReference>
<keyword evidence="9" id="KW-1185">Reference proteome</keyword>
<dbReference type="SUPFAM" id="SSF54211">
    <property type="entry name" value="Ribosomal protein S5 domain 2-like"/>
    <property type="match status" value="1"/>
</dbReference>
<evidence type="ECO:0000256" key="6">
    <source>
        <dbReference type="HAMAP-Rule" id="MF_00227"/>
    </source>
</evidence>
<dbReference type="EMBL" id="PXXO01000001">
    <property type="protein sequence ID" value="PSJ07239.1"/>
    <property type="molecule type" value="Genomic_DNA"/>
</dbReference>
<evidence type="ECO:0000313" key="8">
    <source>
        <dbReference type="EMBL" id="PSJ07239.1"/>
    </source>
</evidence>
<keyword evidence="5 6" id="KW-0694">RNA-binding</keyword>
<sequence length="127" mass="14454">MALPQCHRLKGQRVFDRVYQKGRKTHGPFLLLRVLDALPQLLPAKQQKSPASTWRCGIVISSKVHKRSVRRNRLRRLLHEHLLAQQIGDGQRCLWLLLSLKPGSAEQCPQALLGECSQLLHQAGLTR</sequence>
<evidence type="ECO:0000256" key="7">
    <source>
        <dbReference type="NCBIfam" id="TIGR00188"/>
    </source>
</evidence>
<evidence type="ECO:0000256" key="1">
    <source>
        <dbReference type="ARBA" id="ARBA00022694"/>
    </source>
</evidence>
<dbReference type="GO" id="GO:0004526">
    <property type="term" value="F:ribonuclease P activity"/>
    <property type="evidence" value="ECO:0007669"/>
    <property type="project" value="UniProtKB-UniRule"/>
</dbReference>
<dbReference type="RefSeq" id="WP_106501424.1">
    <property type="nucleotide sequence ID" value="NZ_PXXO01000001.1"/>
</dbReference>
<keyword evidence="2 6" id="KW-0540">Nuclease</keyword>
<dbReference type="Pfam" id="PF00825">
    <property type="entry name" value="Ribonuclease_P"/>
    <property type="match status" value="1"/>
</dbReference>
<dbReference type="InterPro" id="IPR020568">
    <property type="entry name" value="Ribosomal_Su5_D2-typ_SF"/>
</dbReference>
<organism evidence="8 9">
    <name type="scientific">Cyanobium usitatum str. Tous</name>
    <dbReference type="NCBI Taxonomy" id="2116684"/>
    <lineage>
        <taxon>Bacteria</taxon>
        <taxon>Bacillati</taxon>
        <taxon>Cyanobacteriota</taxon>
        <taxon>Cyanophyceae</taxon>
        <taxon>Synechococcales</taxon>
        <taxon>Prochlorococcaceae</taxon>
        <taxon>Cyanobium</taxon>
    </lineage>
</organism>
<comment type="caution">
    <text evidence="8">The sequence shown here is derived from an EMBL/GenBank/DDBJ whole genome shotgun (WGS) entry which is preliminary data.</text>
</comment>
<dbReference type="GO" id="GO:0001682">
    <property type="term" value="P:tRNA 5'-leader removal"/>
    <property type="evidence" value="ECO:0007669"/>
    <property type="project" value="UniProtKB-UniRule"/>
</dbReference>
<gene>
    <name evidence="6 8" type="primary">rnpA</name>
    <name evidence="8" type="ORF">C7K55_00295</name>
</gene>
<name>A0A2P7N1B2_9CYAN</name>
<dbReference type="GO" id="GO:0030677">
    <property type="term" value="C:ribonuclease P complex"/>
    <property type="evidence" value="ECO:0007669"/>
    <property type="project" value="TreeGrafter"/>
</dbReference>
<evidence type="ECO:0000256" key="5">
    <source>
        <dbReference type="ARBA" id="ARBA00022884"/>
    </source>
</evidence>
<comment type="function">
    <text evidence="6">RNaseP catalyzes the removal of the 5'-leader sequence from pre-tRNA to produce the mature 5'-terminus. It can also cleave other RNA substrates such as 4.5S RNA. The protein component plays an auxiliary but essential role in vivo by binding to the 5'-leader sequence and broadening the substrate specificity of the ribozyme.</text>
</comment>
<proteinExistence type="inferred from homology"/>
<dbReference type="GO" id="GO:0042781">
    <property type="term" value="F:3'-tRNA processing endoribonuclease activity"/>
    <property type="evidence" value="ECO:0007669"/>
    <property type="project" value="TreeGrafter"/>
</dbReference>
<comment type="subunit">
    <text evidence="6">Consists of a catalytic RNA component (M1 or rnpB) and a protein subunit.</text>
</comment>
<comment type="catalytic activity">
    <reaction evidence="6">
        <text>Endonucleolytic cleavage of RNA, removing 5'-extranucleotides from tRNA precursor.</text>
        <dbReference type="EC" id="3.1.26.5"/>
    </reaction>
</comment>